<dbReference type="EMBL" id="JXJN01021590">
    <property type="status" value="NOT_ANNOTATED_CDS"/>
    <property type="molecule type" value="Genomic_DNA"/>
</dbReference>
<accession>A0A1B0BW50</accession>
<feature type="compositionally biased region" description="Basic and acidic residues" evidence="1">
    <location>
        <begin position="16"/>
        <end position="25"/>
    </location>
</feature>
<feature type="region of interest" description="Disordered" evidence="1">
    <location>
        <begin position="1"/>
        <end position="25"/>
    </location>
</feature>
<dbReference type="EnsemblMetazoa" id="GPPI042353-RA">
    <property type="protein sequence ID" value="GPPI042353-PA"/>
    <property type="gene ID" value="GPPI042353"/>
</dbReference>
<keyword evidence="3" id="KW-1185">Reference proteome</keyword>
<protein>
    <submittedName>
        <fullName evidence="2">Uncharacterized protein</fullName>
    </submittedName>
</protein>
<evidence type="ECO:0000256" key="1">
    <source>
        <dbReference type="SAM" id="MobiDB-lite"/>
    </source>
</evidence>
<dbReference type="EMBL" id="JXJN01021589">
    <property type="status" value="NOT_ANNOTATED_CDS"/>
    <property type="molecule type" value="Genomic_DNA"/>
</dbReference>
<reference evidence="2" key="2">
    <citation type="submission" date="2020-05" db="UniProtKB">
        <authorList>
            <consortium name="EnsemblMetazoa"/>
        </authorList>
    </citation>
    <scope>IDENTIFICATION</scope>
    <source>
        <strain evidence="2">IAEA</strain>
    </source>
</reference>
<dbReference type="Proteomes" id="UP000092460">
    <property type="component" value="Unassembled WGS sequence"/>
</dbReference>
<name>A0A1B0BW50_9MUSC</name>
<reference evidence="3" key="1">
    <citation type="submission" date="2015-01" db="EMBL/GenBank/DDBJ databases">
        <authorList>
            <person name="Aksoy S."/>
            <person name="Warren W."/>
            <person name="Wilson R.K."/>
        </authorList>
    </citation>
    <scope>NUCLEOTIDE SEQUENCE [LARGE SCALE GENOMIC DNA]</scope>
    <source>
        <strain evidence="3">IAEA</strain>
    </source>
</reference>
<evidence type="ECO:0000313" key="3">
    <source>
        <dbReference type="Proteomes" id="UP000092460"/>
    </source>
</evidence>
<proteinExistence type="predicted"/>
<dbReference type="AlphaFoldDB" id="A0A1B0BW50"/>
<dbReference type="VEuPathDB" id="VectorBase:GPPI042353"/>
<organism evidence="2 3">
    <name type="scientific">Glossina palpalis gambiensis</name>
    <dbReference type="NCBI Taxonomy" id="67801"/>
    <lineage>
        <taxon>Eukaryota</taxon>
        <taxon>Metazoa</taxon>
        <taxon>Ecdysozoa</taxon>
        <taxon>Arthropoda</taxon>
        <taxon>Hexapoda</taxon>
        <taxon>Insecta</taxon>
        <taxon>Pterygota</taxon>
        <taxon>Neoptera</taxon>
        <taxon>Endopterygota</taxon>
        <taxon>Diptera</taxon>
        <taxon>Brachycera</taxon>
        <taxon>Muscomorpha</taxon>
        <taxon>Hippoboscoidea</taxon>
        <taxon>Glossinidae</taxon>
        <taxon>Glossina</taxon>
    </lineage>
</organism>
<sequence length="140" mass="15334">MVRHGRTTHSASSSKQADHMPEPIKADKSPSLYKRFSCPSTGVFSLLNDCHSELTSIKCSRTSNLPYGQRYRQLGNLKILAVLSSLKGGTILLCCRSDNIFHSYVGFVAFGASYASTIPSLRLSYGCLLDTIAEAQTLIR</sequence>
<evidence type="ECO:0000313" key="2">
    <source>
        <dbReference type="EnsemblMetazoa" id="GPPI042353-PA"/>
    </source>
</evidence>